<dbReference type="OrthoDB" id="9814255at2"/>
<evidence type="ECO:0000313" key="10">
    <source>
        <dbReference type="EMBL" id="KFE35858.1"/>
    </source>
</evidence>
<dbReference type="EMBL" id="AQRC01000003">
    <property type="protein sequence ID" value="KFE35858.1"/>
    <property type="molecule type" value="Genomic_DNA"/>
</dbReference>
<evidence type="ECO:0000256" key="2">
    <source>
        <dbReference type="ARBA" id="ARBA00004760"/>
    </source>
</evidence>
<dbReference type="SUPFAM" id="SSF53448">
    <property type="entry name" value="Nucleotide-diphospho-sugar transferases"/>
    <property type="match status" value="1"/>
</dbReference>
<accession>A0A085TYR1</accession>
<keyword evidence="6 9" id="KW-0812">Transmembrane</keyword>
<evidence type="ECO:0000256" key="6">
    <source>
        <dbReference type="ARBA" id="ARBA00022692"/>
    </source>
</evidence>
<dbReference type="InterPro" id="IPR029044">
    <property type="entry name" value="Nucleotide-diphossugar_trans"/>
</dbReference>
<evidence type="ECO:0000256" key="4">
    <source>
        <dbReference type="ARBA" id="ARBA00022676"/>
    </source>
</evidence>
<reference evidence="10 11" key="2">
    <citation type="journal article" date="2015" name="Antonie Van Leeuwenhoek">
        <title>Thioclava indica sp. nov., isolated from surface seawater of the Indian Ocean.</title>
        <authorList>
            <person name="Liu Y."/>
            <person name="Lai Q."/>
            <person name="Du J."/>
            <person name="Xu H."/>
            <person name="Jiang L."/>
            <person name="Shao Z."/>
        </authorList>
    </citation>
    <scope>NUCLEOTIDE SEQUENCE [LARGE SCALE GENOMIC DNA]</scope>
    <source>
        <strain evidence="10 11">13D2W-2</strain>
    </source>
</reference>
<keyword evidence="11" id="KW-1185">Reference proteome</keyword>
<dbReference type="Pfam" id="PF13506">
    <property type="entry name" value="Glyco_transf_21"/>
    <property type="match status" value="1"/>
</dbReference>
<evidence type="ECO:0000256" key="5">
    <source>
        <dbReference type="ARBA" id="ARBA00022679"/>
    </source>
</evidence>
<dbReference type="GO" id="GO:0008120">
    <property type="term" value="F:ceramide glucosyltransferase activity"/>
    <property type="evidence" value="ECO:0007669"/>
    <property type="project" value="TreeGrafter"/>
</dbReference>
<keyword evidence="5 10" id="KW-0808">Transferase</keyword>
<evidence type="ECO:0000256" key="9">
    <source>
        <dbReference type="SAM" id="Phobius"/>
    </source>
</evidence>
<feature type="transmembrane region" description="Helical" evidence="9">
    <location>
        <begin position="305"/>
        <end position="323"/>
    </location>
</feature>
<name>A0A085TYR1_9RHOB</name>
<keyword evidence="7 9" id="KW-1133">Transmembrane helix</keyword>
<evidence type="ECO:0000256" key="7">
    <source>
        <dbReference type="ARBA" id="ARBA00022989"/>
    </source>
</evidence>
<dbReference type="AlphaFoldDB" id="A0A085TYR1"/>
<keyword evidence="8 9" id="KW-0472">Membrane</keyword>
<comment type="subcellular location">
    <subcellularLocation>
        <location evidence="1">Membrane</location>
        <topology evidence="1">Multi-pass membrane protein</topology>
    </subcellularLocation>
</comment>
<dbReference type="CDD" id="cd02520">
    <property type="entry name" value="Glucosylceramide_synthase"/>
    <property type="match status" value="1"/>
</dbReference>
<sequence>MTILTSFLFGILGFTLAAHLISSALTAWRQSLPARRAPADRPFVAVLRPVCGLDPFDEETLGSTFDLDYPDYEILFCAPSEDDPACALVRRLIETRPDVRARLLTGLDAVSANPKLNNLHKGLAATQAEWLAMADSNLMLPRDYLQRLLAEWRPGTGLVSAPPVGETPANFWGAVEAAFLNSNQARWQVTADMLGFGFAQGKSLFWRRDILEAGGGFAALGRNMAEDVASTKLVRAQGLKVRITRHLFAQPIGKRSARAVWDRQLRWSKVRRDGFPLIFIAEAAQGPLFPFVAAVLLAALGALPWLALPALVLVWYGVELMLARRAHWPASLRDLLAFILRDALLPALWVATWFGRDFTWRGNDMSHREVSRDLPAAE</sequence>
<dbReference type="PANTHER" id="PTHR12726:SF0">
    <property type="entry name" value="CERAMIDE GLUCOSYLTRANSFERASE"/>
    <property type="match status" value="1"/>
</dbReference>
<dbReference type="Gene3D" id="3.90.550.10">
    <property type="entry name" value="Spore Coat Polysaccharide Biosynthesis Protein SpsA, Chain A"/>
    <property type="match status" value="1"/>
</dbReference>
<evidence type="ECO:0000256" key="1">
    <source>
        <dbReference type="ARBA" id="ARBA00004141"/>
    </source>
</evidence>
<evidence type="ECO:0000256" key="8">
    <source>
        <dbReference type="ARBA" id="ARBA00023136"/>
    </source>
</evidence>
<comment type="pathway">
    <text evidence="3">Sphingolipid metabolism.</text>
</comment>
<proteinExistence type="predicted"/>
<dbReference type="PATRIC" id="fig|1317124.6.peg.909"/>
<comment type="caution">
    <text evidence="10">The sequence shown here is derived from an EMBL/GenBank/DDBJ whole genome shotgun (WGS) entry which is preliminary data.</text>
</comment>
<dbReference type="PANTHER" id="PTHR12726">
    <property type="entry name" value="CERAMIDE GLUCOSYLTRANSFERASE"/>
    <property type="match status" value="1"/>
</dbReference>
<dbReference type="InterPro" id="IPR025993">
    <property type="entry name" value="Ceramide_glucosylTrfase"/>
</dbReference>
<evidence type="ECO:0000256" key="3">
    <source>
        <dbReference type="ARBA" id="ARBA00004991"/>
    </source>
</evidence>
<dbReference type="GO" id="GO:0006679">
    <property type="term" value="P:glucosylceramide biosynthetic process"/>
    <property type="evidence" value="ECO:0007669"/>
    <property type="project" value="TreeGrafter"/>
</dbReference>
<comment type="pathway">
    <text evidence="2">Lipid metabolism; sphingolipid metabolism.</text>
</comment>
<protein>
    <submittedName>
        <fullName evidence="10">Ceramide glucosyltransferase</fullName>
    </submittedName>
</protein>
<organism evidence="10 11">
    <name type="scientific">Thioclava atlantica</name>
    <dbReference type="NCBI Taxonomy" id="1317124"/>
    <lineage>
        <taxon>Bacteria</taxon>
        <taxon>Pseudomonadati</taxon>
        <taxon>Pseudomonadota</taxon>
        <taxon>Alphaproteobacteria</taxon>
        <taxon>Rhodobacterales</taxon>
        <taxon>Paracoccaceae</taxon>
        <taxon>Thioclava</taxon>
    </lineage>
</organism>
<feature type="transmembrane region" description="Helical" evidence="9">
    <location>
        <begin position="6"/>
        <end position="28"/>
    </location>
</feature>
<dbReference type="STRING" id="1317124.DW2_04495"/>
<dbReference type="RefSeq" id="WP_038144131.1">
    <property type="nucleotide sequence ID" value="NZ_AQRC01000003.1"/>
</dbReference>
<gene>
    <name evidence="10" type="ORF">DW2_04495</name>
</gene>
<dbReference type="GO" id="GO:0016020">
    <property type="term" value="C:membrane"/>
    <property type="evidence" value="ECO:0007669"/>
    <property type="project" value="UniProtKB-SubCell"/>
</dbReference>
<dbReference type="eggNOG" id="COG1215">
    <property type="taxonomic scope" value="Bacteria"/>
</dbReference>
<evidence type="ECO:0000313" key="11">
    <source>
        <dbReference type="Proteomes" id="UP000028607"/>
    </source>
</evidence>
<dbReference type="Proteomes" id="UP000028607">
    <property type="component" value="Unassembled WGS sequence"/>
</dbReference>
<keyword evidence="4" id="KW-0328">Glycosyltransferase</keyword>
<reference evidence="11" key="1">
    <citation type="submission" date="2013-04" db="EMBL/GenBank/DDBJ databases">
        <title>Thioclava sp. 13D2W-2 Genome Sequencing.</title>
        <authorList>
            <person name="Lai Q."/>
            <person name="Li G."/>
            <person name="Shao Z."/>
        </authorList>
    </citation>
    <scope>NUCLEOTIDE SEQUENCE [LARGE SCALE GENOMIC DNA]</scope>
    <source>
        <strain evidence="11">13D2W-2</strain>
    </source>
</reference>